<keyword evidence="5 6" id="KW-0472">Membrane</keyword>
<evidence type="ECO:0000256" key="6">
    <source>
        <dbReference type="SAM" id="Phobius"/>
    </source>
</evidence>
<feature type="transmembrane region" description="Helical" evidence="6">
    <location>
        <begin position="292"/>
        <end position="312"/>
    </location>
</feature>
<comment type="subcellular location">
    <subcellularLocation>
        <location evidence="1">Cell membrane</location>
        <topology evidence="1">Multi-pass membrane protein</topology>
    </subcellularLocation>
</comment>
<keyword evidence="3 6" id="KW-0812">Transmembrane</keyword>
<dbReference type="Pfam" id="PF13440">
    <property type="entry name" value="Polysacc_synt_3"/>
    <property type="match status" value="1"/>
</dbReference>
<protein>
    <recommendedName>
        <fullName evidence="9">Polysaccharide biosynthesis protein C-terminal domain-containing protein</fullName>
    </recommendedName>
</protein>
<evidence type="ECO:0000256" key="1">
    <source>
        <dbReference type="ARBA" id="ARBA00004651"/>
    </source>
</evidence>
<dbReference type="Proteomes" id="UP000252517">
    <property type="component" value="Unassembled WGS sequence"/>
</dbReference>
<dbReference type="AlphaFoldDB" id="A0A367XKT6"/>
<feature type="transmembrane region" description="Helical" evidence="6">
    <location>
        <begin position="147"/>
        <end position="168"/>
    </location>
</feature>
<comment type="caution">
    <text evidence="7">The sequence shown here is derived from an EMBL/GenBank/DDBJ whole genome shotgun (WGS) entry which is preliminary data.</text>
</comment>
<evidence type="ECO:0000313" key="7">
    <source>
        <dbReference type="EMBL" id="RCK54049.1"/>
    </source>
</evidence>
<feature type="transmembrane region" description="Helical" evidence="6">
    <location>
        <begin position="352"/>
        <end position="371"/>
    </location>
</feature>
<keyword evidence="4 6" id="KW-1133">Transmembrane helix</keyword>
<name>A0A367XKT6_9PROT</name>
<gene>
    <name evidence="7" type="ORF">TH25_01505</name>
</gene>
<reference evidence="7 8" key="1">
    <citation type="submission" date="2014-07" db="EMBL/GenBank/DDBJ databases">
        <title>Draft genome sequence of Thalassospira profundimaris S25-3-2.</title>
        <authorList>
            <person name="Lai Q."/>
            <person name="Shao Z."/>
        </authorList>
    </citation>
    <scope>NUCLEOTIDE SEQUENCE [LARGE SCALE GENOMIC DNA]</scope>
    <source>
        <strain evidence="7 8">S25-3-2</strain>
    </source>
</reference>
<dbReference type="PANTHER" id="PTHR30250:SF11">
    <property type="entry name" value="O-ANTIGEN TRANSPORTER-RELATED"/>
    <property type="match status" value="1"/>
</dbReference>
<feature type="transmembrane region" description="Helical" evidence="6">
    <location>
        <begin position="63"/>
        <end position="80"/>
    </location>
</feature>
<dbReference type="OrthoDB" id="1342415at28211"/>
<evidence type="ECO:0000256" key="5">
    <source>
        <dbReference type="ARBA" id="ARBA00023136"/>
    </source>
</evidence>
<dbReference type="GO" id="GO:0005886">
    <property type="term" value="C:plasma membrane"/>
    <property type="evidence" value="ECO:0007669"/>
    <property type="project" value="UniProtKB-SubCell"/>
</dbReference>
<organism evidence="7 8">
    <name type="scientific">Thalassospira profundimaris</name>
    <dbReference type="NCBI Taxonomy" id="502049"/>
    <lineage>
        <taxon>Bacteria</taxon>
        <taxon>Pseudomonadati</taxon>
        <taxon>Pseudomonadota</taxon>
        <taxon>Alphaproteobacteria</taxon>
        <taxon>Rhodospirillales</taxon>
        <taxon>Thalassospiraceae</taxon>
        <taxon>Thalassospira</taxon>
    </lineage>
</organism>
<evidence type="ECO:0000313" key="8">
    <source>
        <dbReference type="Proteomes" id="UP000252517"/>
    </source>
</evidence>
<sequence>MATFAILARALSPENFAIYSLILGLISFARLTSLPGIGVALAQSFARGHRGDFRRAVKLSAKTSLLGMLVLAIAAWWHMYTGDKNMASAFLAASIGFPLYSGFLYWRNTLFGDEKFWRLLFFDSASFTLRSVAVSICALTFPQYIFLVILLALLMPALVNILATFWQAHQIPISASREPNALRYGIKVSMYEIPSLAVQQLDRIALFYFISPEALAVYSVAVRIPQLLQAMIGEAIAVLGPVFARQESYDRSLHRFTFLITAIFLTACLLFSFIAIPYILPLLSGPKYDDSILYAQILTTGIAIGTIGQIYFRYVKSKLDSKAFLQITLTQAAIDGPTILLLTFYFGIKGAVAAFILKGVTISLITAFIVYRKYHQKSAPICNEDQ</sequence>
<proteinExistence type="predicted"/>
<feature type="transmembrane region" description="Helical" evidence="6">
    <location>
        <begin position="16"/>
        <end position="42"/>
    </location>
</feature>
<feature type="transmembrane region" description="Helical" evidence="6">
    <location>
        <begin position="324"/>
        <end position="346"/>
    </location>
</feature>
<evidence type="ECO:0000256" key="3">
    <source>
        <dbReference type="ARBA" id="ARBA00022692"/>
    </source>
</evidence>
<feature type="transmembrane region" description="Helical" evidence="6">
    <location>
        <begin position="227"/>
        <end position="244"/>
    </location>
</feature>
<feature type="transmembrane region" description="Helical" evidence="6">
    <location>
        <begin position="86"/>
        <end position="107"/>
    </location>
</feature>
<dbReference type="PANTHER" id="PTHR30250">
    <property type="entry name" value="PST FAMILY PREDICTED COLANIC ACID TRANSPORTER"/>
    <property type="match status" value="1"/>
</dbReference>
<feature type="transmembrane region" description="Helical" evidence="6">
    <location>
        <begin position="256"/>
        <end position="280"/>
    </location>
</feature>
<accession>A0A367XKT6</accession>
<evidence type="ECO:0000256" key="4">
    <source>
        <dbReference type="ARBA" id="ARBA00022989"/>
    </source>
</evidence>
<evidence type="ECO:0000256" key="2">
    <source>
        <dbReference type="ARBA" id="ARBA00022475"/>
    </source>
</evidence>
<dbReference type="EMBL" id="JPWH01000001">
    <property type="protein sequence ID" value="RCK54049.1"/>
    <property type="molecule type" value="Genomic_DNA"/>
</dbReference>
<dbReference type="InterPro" id="IPR050833">
    <property type="entry name" value="Poly_Biosynth_Transport"/>
</dbReference>
<evidence type="ECO:0008006" key="9">
    <source>
        <dbReference type="Google" id="ProtNLM"/>
    </source>
</evidence>
<keyword evidence="2" id="KW-1003">Cell membrane</keyword>